<gene>
    <name evidence="1" type="ORF">A2960_04680</name>
</gene>
<proteinExistence type="predicted"/>
<reference evidence="1 2" key="1">
    <citation type="journal article" date="2016" name="Nat. Commun.">
        <title>Thousands of microbial genomes shed light on interconnected biogeochemical processes in an aquifer system.</title>
        <authorList>
            <person name="Anantharaman K."/>
            <person name="Brown C.T."/>
            <person name="Hug L.A."/>
            <person name="Sharon I."/>
            <person name="Castelle C.J."/>
            <person name="Probst A.J."/>
            <person name="Thomas B.C."/>
            <person name="Singh A."/>
            <person name="Wilkins M.J."/>
            <person name="Karaoz U."/>
            <person name="Brodie E.L."/>
            <person name="Williams K.H."/>
            <person name="Hubbard S.S."/>
            <person name="Banfield J.F."/>
        </authorList>
    </citation>
    <scope>NUCLEOTIDE SEQUENCE [LARGE SCALE GENOMIC DNA]</scope>
</reference>
<sequence>MHDLPLFSGNMESDKSLEQNLGATTLGKKMGKAIKTKQPEDISMMSKKITNRHHRSLVKTVLRDKNRLVKRVKIGGLNLVCSLSHLGETEAESFVEGGIVFINRDHPLFREITGNEELSSYHLARLITQELVKLANPLNITQAYEWQSRLLTDALVTK</sequence>
<accession>A0A1F6ANH9</accession>
<evidence type="ECO:0000313" key="2">
    <source>
        <dbReference type="Proteomes" id="UP000176609"/>
    </source>
</evidence>
<name>A0A1F6ANH9_9BACT</name>
<dbReference type="EMBL" id="MFJR01000012">
    <property type="protein sequence ID" value="OGG26244.1"/>
    <property type="molecule type" value="Genomic_DNA"/>
</dbReference>
<evidence type="ECO:0000313" key="1">
    <source>
        <dbReference type="EMBL" id="OGG26244.1"/>
    </source>
</evidence>
<dbReference type="AlphaFoldDB" id="A0A1F6ANH9"/>
<organism evidence="1 2">
    <name type="scientific">Candidatus Gottesmanbacteria bacterium RIFCSPLOWO2_01_FULL_39_12b</name>
    <dbReference type="NCBI Taxonomy" id="1798388"/>
    <lineage>
        <taxon>Bacteria</taxon>
        <taxon>Candidatus Gottesmaniibacteriota</taxon>
    </lineage>
</organism>
<protein>
    <submittedName>
        <fullName evidence="1">Uncharacterized protein</fullName>
    </submittedName>
</protein>
<dbReference type="Proteomes" id="UP000176609">
    <property type="component" value="Unassembled WGS sequence"/>
</dbReference>
<comment type="caution">
    <text evidence="1">The sequence shown here is derived from an EMBL/GenBank/DDBJ whole genome shotgun (WGS) entry which is preliminary data.</text>
</comment>